<protein>
    <submittedName>
        <fullName evidence="16">Iron complex outermembrane recepter protein</fullName>
    </submittedName>
</protein>
<accession>A0A1I6KFH2</accession>
<dbReference type="InterPro" id="IPR012910">
    <property type="entry name" value="Plug_dom"/>
</dbReference>
<keyword evidence="10 11" id="KW-0998">Cell outer membrane</keyword>
<keyword evidence="2 11" id="KW-0813">Transport</keyword>
<dbReference type="EMBL" id="FOZG01000001">
    <property type="protein sequence ID" value="SFR89991.1"/>
    <property type="molecule type" value="Genomic_DNA"/>
</dbReference>
<sequence>MDKRWKAAFRAAGAAGAIAAGAPVFAQAAPPATTAPPDAPAATEGGLEDIVVTARRRAENLQETPVSITAFSGNKLEAMNVVEVTKVASFTPGLELVPSGTTQGLAVAIRGIATYDPILTNEPSVGIYIDGIYVNALSYGQFDTLDLERIEVLRGPQGTLFGRNTTGGAINIVTRTPGDRFGGEAKVSYATHDELIARTRLDTGEILPGWAASLSYQYRKRDGYVNDITRPSDRDPGASEAHAARVALHGEVSAFTLDYRFDLVRRRDIGPHNQFAITSAAYGAFVGQSAGFGGDPLRVSTRRLGRVNAPDVPRAKNNSDNHSLTLAYDVSDGIVLKSITGHRSWRSQEIQPFGSSAGVRVPLITNFLTFPFGTALTTIDPYIGGGSKRLKQFTQEVQVIGSSERFDYTIGGYYFNARYAEDNPQTYLFVGDFTGDGIVDGAVAAAGRLAYRGRTKSYAAFGQASYTPPILDDNLEITGGLRYTRDRKSVATEVYNNGLPPPVVSDQAKSFKNTSFNVTLNYKLARDISAYARVGTGYRAGGFSPRGFDGPAYDPETATVYEIGFKSEFLDRRLRLNLAAFQTDYDDLQITQPGFSTTAGFVSNTMNAGKATYKGFEAELTAAPVRGLTLMADASYVDPKYRQFLYLGQDLKDSAKFGYVAKWSFHTGLQYEAPETGFGRPTFNMDYSYKSGRVFESVSSDPVGLPNARDDLASDKRNDLSARAALSDIPLGNSRLTLAVFGDNLLNSRYRVSTIDFGALGFGTAIYVRPRVIGVEGRVEF</sequence>
<gene>
    <name evidence="16" type="ORF">SAMN05192580_1681</name>
</gene>
<evidence type="ECO:0000256" key="4">
    <source>
        <dbReference type="ARBA" id="ARBA00022496"/>
    </source>
</evidence>
<comment type="subcellular location">
    <subcellularLocation>
        <location evidence="1 11">Cell outer membrane</location>
        <topology evidence="1 11">Multi-pass membrane protein</topology>
    </subcellularLocation>
</comment>
<keyword evidence="13" id="KW-0732">Signal</keyword>
<keyword evidence="5 11" id="KW-0812">Transmembrane</keyword>
<keyword evidence="9 11" id="KW-0472">Membrane</keyword>
<dbReference type="OrthoDB" id="9760333at2"/>
<dbReference type="PANTHER" id="PTHR32552">
    <property type="entry name" value="FERRICHROME IRON RECEPTOR-RELATED"/>
    <property type="match status" value="1"/>
</dbReference>
<evidence type="ECO:0000256" key="2">
    <source>
        <dbReference type="ARBA" id="ARBA00022448"/>
    </source>
</evidence>
<dbReference type="PANTHER" id="PTHR32552:SF81">
    <property type="entry name" value="TONB-DEPENDENT OUTER MEMBRANE RECEPTOR"/>
    <property type="match status" value="1"/>
</dbReference>
<dbReference type="PROSITE" id="PS52016">
    <property type="entry name" value="TONB_DEPENDENT_REC_3"/>
    <property type="match status" value="1"/>
</dbReference>
<dbReference type="InterPro" id="IPR000531">
    <property type="entry name" value="Beta-barrel_TonB"/>
</dbReference>
<evidence type="ECO:0000256" key="7">
    <source>
        <dbReference type="ARBA" id="ARBA00023065"/>
    </source>
</evidence>
<evidence type="ECO:0000256" key="8">
    <source>
        <dbReference type="ARBA" id="ARBA00023077"/>
    </source>
</evidence>
<dbReference type="Proteomes" id="UP000198824">
    <property type="component" value="Unassembled WGS sequence"/>
</dbReference>
<dbReference type="InterPro" id="IPR039426">
    <property type="entry name" value="TonB-dep_rcpt-like"/>
</dbReference>
<evidence type="ECO:0000313" key="17">
    <source>
        <dbReference type="Proteomes" id="UP000198824"/>
    </source>
</evidence>
<evidence type="ECO:0000256" key="5">
    <source>
        <dbReference type="ARBA" id="ARBA00022692"/>
    </source>
</evidence>
<evidence type="ECO:0000259" key="15">
    <source>
        <dbReference type="Pfam" id="PF07715"/>
    </source>
</evidence>
<dbReference type="Pfam" id="PF00593">
    <property type="entry name" value="TonB_dep_Rec_b-barrel"/>
    <property type="match status" value="1"/>
</dbReference>
<proteinExistence type="inferred from homology"/>
<keyword evidence="8 12" id="KW-0798">TonB box</keyword>
<evidence type="ECO:0000313" key="16">
    <source>
        <dbReference type="EMBL" id="SFR89991.1"/>
    </source>
</evidence>
<reference evidence="16 17" key="1">
    <citation type="submission" date="2016-10" db="EMBL/GenBank/DDBJ databases">
        <authorList>
            <person name="de Groot N.N."/>
        </authorList>
    </citation>
    <scope>NUCLEOTIDE SEQUENCE [LARGE SCALE GENOMIC DNA]</scope>
    <source>
        <strain evidence="16 17">S5-249</strain>
    </source>
</reference>
<dbReference type="SUPFAM" id="SSF56935">
    <property type="entry name" value="Porins"/>
    <property type="match status" value="1"/>
</dbReference>
<feature type="chain" id="PRO_5011522052" evidence="13">
    <location>
        <begin position="29"/>
        <end position="781"/>
    </location>
</feature>
<evidence type="ECO:0000256" key="11">
    <source>
        <dbReference type="PROSITE-ProRule" id="PRU01360"/>
    </source>
</evidence>
<evidence type="ECO:0000259" key="14">
    <source>
        <dbReference type="Pfam" id="PF00593"/>
    </source>
</evidence>
<organism evidence="16 17">
    <name type="scientific">Sphingomonas jatrophae</name>
    <dbReference type="NCBI Taxonomy" id="1166337"/>
    <lineage>
        <taxon>Bacteria</taxon>
        <taxon>Pseudomonadati</taxon>
        <taxon>Pseudomonadota</taxon>
        <taxon>Alphaproteobacteria</taxon>
        <taxon>Sphingomonadales</taxon>
        <taxon>Sphingomonadaceae</taxon>
        <taxon>Sphingomonas</taxon>
    </lineage>
</organism>
<feature type="domain" description="TonB-dependent receptor-like beta-barrel" evidence="14">
    <location>
        <begin position="299"/>
        <end position="745"/>
    </location>
</feature>
<evidence type="ECO:0000256" key="12">
    <source>
        <dbReference type="RuleBase" id="RU003357"/>
    </source>
</evidence>
<keyword evidence="6" id="KW-0408">Iron</keyword>
<keyword evidence="3 11" id="KW-1134">Transmembrane beta strand</keyword>
<evidence type="ECO:0000256" key="6">
    <source>
        <dbReference type="ARBA" id="ARBA00023004"/>
    </source>
</evidence>
<evidence type="ECO:0000256" key="1">
    <source>
        <dbReference type="ARBA" id="ARBA00004571"/>
    </source>
</evidence>
<name>A0A1I6KFH2_9SPHN</name>
<evidence type="ECO:0000256" key="13">
    <source>
        <dbReference type="SAM" id="SignalP"/>
    </source>
</evidence>
<keyword evidence="7" id="KW-0406">Ion transport</keyword>
<evidence type="ECO:0000256" key="9">
    <source>
        <dbReference type="ARBA" id="ARBA00023136"/>
    </source>
</evidence>
<keyword evidence="17" id="KW-1185">Reference proteome</keyword>
<comment type="similarity">
    <text evidence="11 12">Belongs to the TonB-dependent receptor family.</text>
</comment>
<feature type="signal peptide" evidence="13">
    <location>
        <begin position="1"/>
        <end position="28"/>
    </location>
</feature>
<dbReference type="Gene3D" id="2.40.170.20">
    <property type="entry name" value="TonB-dependent receptor, beta-barrel domain"/>
    <property type="match status" value="1"/>
</dbReference>
<dbReference type="GO" id="GO:0009279">
    <property type="term" value="C:cell outer membrane"/>
    <property type="evidence" value="ECO:0007669"/>
    <property type="project" value="UniProtKB-SubCell"/>
</dbReference>
<dbReference type="Pfam" id="PF07715">
    <property type="entry name" value="Plug"/>
    <property type="match status" value="1"/>
</dbReference>
<dbReference type="InterPro" id="IPR036942">
    <property type="entry name" value="Beta-barrel_TonB_sf"/>
</dbReference>
<dbReference type="AlphaFoldDB" id="A0A1I6KFH2"/>
<feature type="domain" description="TonB-dependent receptor plug" evidence="15">
    <location>
        <begin position="61"/>
        <end position="169"/>
    </location>
</feature>
<dbReference type="STRING" id="1166337.SAMN05192580_1681"/>
<keyword evidence="4" id="KW-0410">Iron transport</keyword>
<evidence type="ECO:0000256" key="10">
    <source>
        <dbReference type="ARBA" id="ARBA00023237"/>
    </source>
</evidence>
<evidence type="ECO:0000256" key="3">
    <source>
        <dbReference type="ARBA" id="ARBA00022452"/>
    </source>
</evidence>
<dbReference type="RefSeq" id="WP_093313204.1">
    <property type="nucleotide sequence ID" value="NZ_FOZG01000001.1"/>
</dbReference>
<dbReference type="GO" id="GO:0006826">
    <property type="term" value="P:iron ion transport"/>
    <property type="evidence" value="ECO:0007669"/>
    <property type="project" value="UniProtKB-KW"/>
</dbReference>